<accession>A0A0A9GMM4</accession>
<sequence length="69" mass="7949">MQLRTPHTIWQVELWICRRMLPCCLPDGTETLSEAHDQVANLQNVLAGRAICRMDQGFEIGWTRKLIPS</sequence>
<reference evidence="1" key="1">
    <citation type="submission" date="2014-09" db="EMBL/GenBank/DDBJ databases">
        <authorList>
            <person name="Magalhaes I.L.F."/>
            <person name="Oliveira U."/>
            <person name="Santos F.R."/>
            <person name="Vidigal T.H.D.A."/>
            <person name="Brescovit A.D."/>
            <person name="Santos A.J."/>
        </authorList>
    </citation>
    <scope>NUCLEOTIDE SEQUENCE</scope>
    <source>
        <tissue evidence="1">Shoot tissue taken approximately 20 cm above the soil surface</tissue>
    </source>
</reference>
<reference evidence="1" key="2">
    <citation type="journal article" date="2015" name="Data Brief">
        <title>Shoot transcriptome of the giant reed, Arundo donax.</title>
        <authorList>
            <person name="Barrero R.A."/>
            <person name="Guerrero F.D."/>
            <person name="Moolhuijzen P."/>
            <person name="Goolsby J.A."/>
            <person name="Tidwell J."/>
            <person name="Bellgard S.E."/>
            <person name="Bellgard M.I."/>
        </authorList>
    </citation>
    <scope>NUCLEOTIDE SEQUENCE</scope>
    <source>
        <tissue evidence="1">Shoot tissue taken approximately 20 cm above the soil surface</tissue>
    </source>
</reference>
<dbReference type="EMBL" id="GBRH01171506">
    <property type="protein sequence ID" value="JAE26390.1"/>
    <property type="molecule type" value="Transcribed_RNA"/>
</dbReference>
<name>A0A0A9GMM4_ARUDO</name>
<proteinExistence type="predicted"/>
<dbReference type="AlphaFoldDB" id="A0A0A9GMM4"/>
<organism evidence="1">
    <name type="scientific">Arundo donax</name>
    <name type="common">Giant reed</name>
    <name type="synonym">Donax arundinaceus</name>
    <dbReference type="NCBI Taxonomy" id="35708"/>
    <lineage>
        <taxon>Eukaryota</taxon>
        <taxon>Viridiplantae</taxon>
        <taxon>Streptophyta</taxon>
        <taxon>Embryophyta</taxon>
        <taxon>Tracheophyta</taxon>
        <taxon>Spermatophyta</taxon>
        <taxon>Magnoliopsida</taxon>
        <taxon>Liliopsida</taxon>
        <taxon>Poales</taxon>
        <taxon>Poaceae</taxon>
        <taxon>PACMAD clade</taxon>
        <taxon>Arundinoideae</taxon>
        <taxon>Arundineae</taxon>
        <taxon>Arundo</taxon>
    </lineage>
</organism>
<evidence type="ECO:0000313" key="1">
    <source>
        <dbReference type="EMBL" id="JAE26390.1"/>
    </source>
</evidence>
<protein>
    <submittedName>
        <fullName evidence="1">Uncharacterized protein</fullName>
    </submittedName>
</protein>